<dbReference type="PANTHER" id="PTHR23336:SF22">
    <property type="entry name" value="MORC FAMILY CW-TYPE ZINC FINGER PROTEIN 4"/>
    <property type="match status" value="1"/>
</dbReference>
<dbReference type="SUPFAM" id="SSF55874">
    <property type="entry name" value="ATPase domain of HSP90 chaperone/DNA topoisomerase II/histidine kinase"/>
    <property type="match status" value="1"/>
</dbReference>
<dbReference type="EMBL" id="MKHE01000034">
    <property type="protein sequence ID" value="OWJ99236.1"/>
    <property type="molecule type" value="Genomic_DNA"/>
</dbReference>
<evidence type="ECO:0008006" key="3">
    <source>
        <dbReference type="Google" id="ProtNLM"/>
    </source>
</evidence>
<gene>
    <name evidence="1" type="ORF">Celaphus_00009762</name>
</gene>
<evidence type="ECO:0000313" key="1">
    <source>
        <dbReference type="EMBL" id="OWJ99236.1"/>
    </source>
</evidence>
<dbReference type="Proteomes" id="UP000242450">
    <property type="component" value="Chromosome X"/>
</dbReference>
<accession>A0A212BZV7</accession>
<organism evidence="1 2">
    <name type="scientific">Cervus elaphus hippelaphus</name>
    <name type="common">European red deer</name>
    <dbReference type="NCBI Taxonomy" id="46360"/>
    <lineage>
        <taxon>Eukaryota</taxon>
        <taxon>Metazoa</taxon>
        <taxon>Chordata</taxon>
        <taxon>Craniata</taxon>
        <taxon>Vertebrata</taxon>
        <taxon>Euteleostomi</taxon>
        <taxon>Mammalia</taxon>
        <taxon>Eutheria</taxon>
        <taxon>Laurasiatheria</taxon>
        <taxon>Artiodactyla</taxon>
        <taxon>Ruminantia</taxon>
        <taxon>Pecora</taxon>
        <taxon>Cervidae</taxon>
        <taxon>Cervinae</taxon>
        <taxon>Cervus</taxon>
    </lineage>
</organism>
<keyword evidence="2" id="KW-1185">Reference proteome</keyword>
<dbReference type="InterPro" id="IPR036890">
    <property type="entry name" value="HATPase_C_sf"/>
</dbReference>
<dbReference type="GO" id="GO:0016887">
    <property type="term" value="F:ATP hydrolysis activity"/>
    <property type="evidence" value="ECO:0007669"/>
    <property type="project" value="InterPro"/>
</dbReference>
<comment type="caution">
    <text evidence="1">The sequence shown here is derived from an EMBL/GenBank/DDBJ whole genome shotgun (WGS) entry which is preliminary data.</text>
</comment>
<dbReference type="AlphaFoldDB" id="A0A212BZV7"/>
<feature type="non-terminal residue" evidence="1">
    <location>
        <position position="1"/>
    </location>
</feature>
<dbReference type="InterPro" id="IPR045261">
    <property type="entry name" value="MORC_ATPase"/>
</dbReference>
<protein>
    <recommendedName>
        <fullName evidence="3">MORC4</fullName>
    </recommendedName>
</protein>
<dbReference type="GO" id="GO:0005654">
    <property type="term" value="C:nucleoplasm"/>
    <property type="evidence" value="ECO:0007669"/>
    <property type="project" value="TreeGrafter"/>
</dbReference>
<proteinExistence type="predicted"/>
<dbReference type="Pfam" id="PF13589">
    <property type="entry name" value="HATPase_c_3"/>
    <property type="match status" value="1"/>
</dbReference>
<feature type="non-terminal residue" evidence="1">
    <location>
        <position position="154"/>
    </location>
</feature>
<dbReference type="OrthoDB" id="757982at2759"/>
<dbReference type="PANTHER" id="PTHR23336">
    <property type="entry name" value="ZINC FINGER CW-TYPE COILED-COIL DOMAIN PROTEIN 3"/>
    <property type="match status" value="1"/>
</dbReference>
<evidence type="ECO:0000313" key="2">
    <source>
        <dbReference type="Proteomes" id="UP000242450"/>
    </source>
</evidence>
<reference evidence="1 2" key="1">
    <citation type="journal article" date="2018" name="Mol. Genet. Genomics">
        <title>The red deer Cervus elaphus genome CerEla1.0: sequencing, annotating, genes, and chromosomes.</title>
        <authorList>
            <person name="Bana N.A."/>
            <person name="Nyiri A."/>
            <person name="Nagy J."/>
            <person name="Frank K."/>
            <person name="Nagy T."/>
            <person name="Steger V."/>
            <person name="Schiller M."/>
            <person name="Lakatos P."/>
            <person name="Sugar L."/>
            <person name="Horn P."/>
            <person name="Barta E."/>
            <person name="Orosz L."/>
        </authorList>
    </citation>
    <scope>NUCLEOTIDE SEQUENCE [LARGE SCALE GENOMIC DNA]</scope>
    <source>
        <strain evidence="1">Hungarian</strain>
    </source>
</reference>
<name>A0A212BZV7_CEREH</name>
<sequence>NAVDPDVSARTVFIDVEEVKNKTCLTFTDDGCGMTPHKLHRMLSFGFTDKVIKKSQCPIGVFGNGFKSGSMRLGKDALVFTKNGSTLTVGLLSQTYLECVQAQAVIDSLPSLEAILNYSIFNNENDLLSQFDAIPGKKGTRVLIWNIRRYSIQE</sequence>
<dbReference type="Gene3D" id="3.30.565.10">
    <property type="entry name" value="Histidine kinase-like ATPase, C-terminal domain"/>
    <property type="match status" value="1"/>
</dbReference>